<protein>
    <submittedName>
        <fullName evidence="2">Uncharacterized protein</fullName>
    </submittedName>
</protein>
<accession>M0MPV9</accession>
<dbReference type="EMBL" id="AOME01000108">
    <property type="protein sequence ID" value="EMA47747.1"/>
    <property type="molecule type" value="Genomic_DNA"/>
</dbReference>
<keyword evidence="1" id="KW-1133">Transmembrane helix</keyword>
<name>M0MPV9_9EURY</name>
<keyword evidence="1" id="KW-0812">Transmembrane</keyword>
<gene>
    <name evidence="2" type="ORF">C450_20541</name>
</gene>
<reference evidence="2 3" key="1">
    <citation type="journal article" date="2014" name="PLoS Genet.">
        <title>Phylogenetically driven sequencing of extremely halophilic archaea reveals strategies for static and dynamic osmo-response.</title>
        <authorList>
            <person name="Becker E.A."/>
            <person name="Seitzer P.M."/>
            <person name="Tritt A."/>
            <person name="Larsen D."/>
            <person name="Krusor M."/>
            <person name="Yao A.I."/>
            <person name="Wu D."/>
            <person name="Madern D."/>
            <person name="Eisen J.A."/>
            <person name="Darling A.E."/>
            <person name="Facciotti M.T."/>
        </authorList>
    </citation>
    <scope>NUCLEOTIDE SEQUENCE [LARGE SCALE GENOMIC DNA]</scope>
    <source>
        <strain evidence="2 3">DSM 8989</strain>
    </source>
</reference>
<sequence length="356" mass="38804">MTLSQRFRRGIRRYELPLGLLILSVLGGAAGTVLASSVVFGAAMFLAFMMMFGLIYGLPALGRWLIEHSGVLERSKQVDALYQWVLSNHDFVGVVLICFGFTVAGVGLAVVETGADRLFGIATVLFFGPGCVFILGSSHLGHRMSNDSVESVQRDNQVANRTVHYHDQPHQALVFESPAIGSEVWLATLSLASWTASVVLLSLIMRGLIVWVLFICGILVGLLTLAGVLKLLRGRSTIALLEIGVVVRGGYSSVFVPWDAIEDIGLVGFGSVARMQPSFGLTVTDRSMIEGSWLFRLLSRANRLLTGYDIVHGMTAGPLTNQIEMVVSHFLDHPDERSELVRFTDTEELLARVDPS</sequence>
<dbReference type="AlphaFoldDB" id="M0MPV9"/>
<evidence type="ECO:0000313" key="3">
    <source>
        <dbReference type="Proteomes" id="UP000011625"/>
    </source>
</evidence>
<feature type="transmembrane region" description="Helical" evidence="1">
    <location>
        <begin position="117"/>
        <end position="136"/>
    </location>
</feature>
<keyword evidence="1" id="KW-0472">Membrane</keyword>
<feature type="transmembrane region" description="Helical" evidence="1">
    <location>
        <begin position="91"/>
        <end position="111"/>
    </location>
</feature>
<comment type="caution">
    <text evidence="2">The sequence shown here is derived from an EMBL/GenBank/DDBJ whole genome shotgun (WGS) entry which is preliminary data.</text>
</comment>
<proteinExistence type="predicted"/>
<evidence type="ECO:0000313" key="2">
    <source>
        <dbReference type="EMBL" id="EMA47747.1"/>
    </source>
</evidence>
<feature type="transmembrane region" description="Helical" evidence="1">
    <location>
        <begin position="210"/>
        <end position="232"/>
    </location>
</feature>
<feature type="transmembrane region" description="Helical" evidence="1">
    <location>
        <begin position="184"/>
        <end position="204"/>
    </location>
</feature>
<evidence type="ECO:0000256" key="1">
    <source>
        <dbReference type="SAM" id="Phobius"/>
    </source>
</evidence>
<dbReference type="PATRIC" id="fig|1227456.3.peg.4147"/>
<keyword evidence="3" id="KW-1185">Reference proteome</keyword>
<organism evidence="2 3">
    <name type="scientific">Halococcus salifodinae DSM 8989</name>
    <dbReference type="NCBI Taxonomy" id="1227456"/>
    <lineage>
        <taxon>Archaea</taxon>
        <taxon>Methanobacteriati</taxon>
        <taxon>Methanobacteriota</taxon>
        <taxon>Stenosarchaea group</taxon>
        <taxon>Halobacteria</taxon>
        <taxon>Halobacteriales</taxon>
        <taxon>Halococcaceae</taxon>
        <taxon>Halococcus</taxon>
    </lineage>
</organism>
<dbReference type="Proteomes" id="UP000011625">
    <property type="component" value="Unassembled WGS sequence"/>
</dbReference>